<keyword evidence="3 6" id="KW-1133">Transmembrane helix</keyword>
<accession>A0A6A6S8J8</accession>
<evidence type="ECO:0000256" key="1">
    <source>
        <dbReference type="ARBA" id="ARBA00004141"/>
    </source>
</evidence>
<dbReference type="EMBL" id="MU006780">
    <property type="protein sequence ID" value="KAF2643063.1"/>
    <property type="molecule type" value="Genomic_DNA"/>
</dbReference>
<evidence type="ECO:0008006" key="9">
    <source>
        <dbReference type="Google" id="ProtNLM"/>
    </source>
</evidence>
<keyword evidence="2 6" id="KW-0812">Transmembrane</keyword>
<feature type="transmembrane region" description="Helical" evidence="6">
    <location>
        <begin position="12"/>
        <end position="37"/>
    </location>
</feature>
<dbReference type="AlphaFoldDB" id="A0A6A6S8J8"/>
<proteinExistence type="inferred from homology"/>
<dbReference type="OrthoDB" id="5343383at2759"/>
<comment type="subcellular location">
    <subcellularLocation>
        <location evidence="1">Membrane</location>
        <topology evidence="1">Multi-pass membrane protein</topology>
    </subcellularLocation>
</comment>
<evidence type="ECO:0000256" key="6">
    <source>
        <dbReference type="SAM" id="Phobius"/>
    </source>
</evidence>
<dbReference type="GO" id="GO:0016020">
    <property type="term" value="C:membrane"/>
    <property type="evidence" value="ECO:0007669"/>
    <property type="project" value="UniProtKB-SubCell"/>
</dbReference>
<gene>
    <name evidence="7" type="ORF">P280DRAFT_467153</name>
</gene>
<feature type="transmembrane region" description="Helical" evidence="6">
    <location>
        <begin position="92"/>
        <end position="110"/>
    </location>
</feature>
<evidence type="ECO:0000256" key="3">
    <source>
        <dbReference type="ARBA" id="ARBA00022989"/>
    </source>
</evidence>
<feature type="transmembrane region" description="Helical" evidence="6">
    <location>
        <begin position="178"/>
        <end position="196"/>
    </location>
</feature>
<protein>
    <recommendedName>
        <fullName evidence="9">DUF1772-domain-containing protein</fullName>
    </recommendedName>
</protein>
<dbReference type="Proteomes" id="UP000799753">
    <property type="component" value="Unassembled WGS sequence"/>
</dbReference>
<dbReference type="PANTHER" id="PTHR35042:SF1">
    <property type="entry name" value="DUF1772-DOMAIN-CONTAINING PROTEIN"/>
    <property type="match status" value="1"/>
</dbReference>
<sequence length="227" mass="25199">MADKSFRVPAAICAAQMVGITAPAIYSSLTFAYSYMVVPPLIDHSPEKLLARQWLQAYQYASTFVPPLIVTGTLSNVFLAVRAPTIVQKIPYAAAALCTFSIIPWTLLVFEPTINGAGKWKVQRLLHGEKGWQDLPLQEGKLPSTTTHTATSEARRWSKGKTMKYIAAEWAYMNAQRYLVTAIAVGFSMVGTYMWLSGPSFFQNLPRFFKSSPSLAKQVKSAKSLFF</sequence>
<organism evidence="7 8">
    <name type="scientific">Massarina eburnea CBS 473.64</name>
    <dbReference type="NCBI Taxonomy" id="1395130"/>
    <lineage>
        <taxon>Eukaryota</taxon>
        <taxon>Fungi</taxon>
        <taxon>Dikarya</taxon>
        <taxon>Ascomycota</taxon>
        <taxon>Pezizomycotina</taxon>
        <taxon>Dothideomycetes</taxon>
        <taxon>Pleosporomycetidae</taxon>
        <taxon>Pleosporales</taxon>
        <taxon>Massarineae</taxon>
        <taxon>Massarinaceae</taxon>
        <taxon>Massarina</taxon>
    </lineage>
</organism>
<reference evidence="7" key="1">
    <citation type="journal article" date="2020" name="Stud. Mycol.">
        <title>101 Dothideomycetes genomes: a test case for predicting lifestyles and emergence of pathogens.</title>
        <authorList>
            <person name="Haridas S."/>
            <person name="Albert R."/>
            <person name="Binder M."/>
            <person name="Bloem J."/>
            <person name="Labutti K."/>
            <person name="Salamov A."/>
            <person name="Andreopoulos B."/>
            <person name="Baker S."/>
            <person name="Barry K."/>
            <person name="Bills G."/>
            <person name="Bluhm B."/>
            <person name="Cannon C."/>
            <person name="Castanera R."/>
            <person name="Culley D."/>
            <person name="Daum C."/>
            <person name="Ezra D."/>
            <person name="Gonzalez J."/>
            <person name="Henrissat B."/>
            <person name="Kuo A."/>
            <person name="Liang C."/>
            <person name="Lipzen A."/>
            <person name="Lutzoni F."/>
            <person name="Magnuson J."/>
            <person name="Mondo S."/>
            <person name="Nolan M."/>
            <person name="Ohm R."/>
            <person name="Pangilinan J."/>
            <person name="Park H.-J."/>
            <person name="Ramirez L."/>
            <person name="Alfaro M."/>
            <person name="Sun H."/>
            <person name="Tritt A."/>
            <person name="Yoshinaga Y."/>
            <person name="Zwiers L.-H."/>
            <person name="Turgeon B."/>
            <person name="Goodwin S."/>
            <person name="Spatafora J."/>
            <person name="Crous P."/>
            <person name="Grigoriev I."/>
        </authorList>
    </citation>
    <scope>NUCLEOTIDE SEQUENCE</scope>
    <source>
        <strain evidence="7">CBS 473.64</strain>
    </source>
</reference>
<comment type="similarity">
    <text evidence="5">Belongs to the anthrone oxygenase family.</text>
</comment>
<keyword evidence="4 6" id="KW-0472">Membrane</keyword>
<name>A0A6A6S8J8_9PLEO</name>
<dbReference type="InterPro" id="IPR013901">
    <property type="entry name" value="Anthrone_oxy"/>
</dbReference>
<evidence type="ECO:0000256" key="2">
    <source>
        <dbReference type="ARBA" id="ARBA00022692"/>
    </source>
</evidence>
<evidence type="ECO:0000313" key="8">
    <source>
        <dbReference type="Proteomes" id="UP000799753"/>
    </source>
</evidence>
<keyword evidence="8" id="KW-1185">Reference proteome</keyword>
<feature type="transmembrane region" description="Helical" evidence="6">
    <location>
        <begin position="57"/>
        <end position="80"/>
    </location>
</feature>
<evidence type="ECO:0000256" key="4">
    <source>
        <dbReference type="ARBA" id="ARBA00023136"/>
    </source>
</evidence>
<dbReference type="PANTHER" id="PTHR35042">
    <property type="entry name" value="ANTHRONE OXYGENASE ENCC"/>
    <property type="match status" value="1"/>
</dbReference>
<dbReference type="Pfam" id="PF08592">
    <property type="entry name" value="Anthrone_oxy"/>
    <property type="match status" value="1"/>
</dbReference>
<evidence type="ECO:0000313" key="7">
    <source>
        <dbReference type="EMBL" id="KAF2643063.1"/>
    </source>
</evidence>
<evidence type="ECO:0000256" key="5">
    <source>
        <dbReference type="ARBA" id="ARBA00034313"/>
    </source>
</evidence>